<reference evidence="3 4" key="1">
    <citation type="submission" date="2020-03" db="EMBL/GenBank/DDBJ databases">
        <authorList>
            <person name="Holtappels D."/>
            <person name="Bomans J.P.J."/>
            <person name="Lavigne R."/>
            <person name="Wagemans J."/>
        </authorList>
    </citation>
    <scope>NUCLEOTIDE SEQUENCE [LARGE SCALE GENOMIC DNA]</scope>
    <source>
        <strain evidence="3 4">OLIVR5</strain>
    </source>
</reference>
<organism evidence="3 4">
    <name type="scientific">Agrobacterium phage OLIVR5</name>
    <dbReference type="NCBI Taxonomy" id="2723773"/>
    <lineage>
        <taxon>Viruses</taxon>
        <taxon>Duplodnaviria</taxon>
        <taxon>Heunggongvirae</taxon>
        <taxon>Uroviricota</taxon>
        <taxon>Caudoviricetes</taxon>
        <taxon>Pootjesviridae</taxon>
        <taxon>Heverleevirus</taxon>
        <taxon>Heverleevirus OLIVR5</taxon>
    </lineage>
</organism>
<keyword evidence="3" id="KW-0560">Oxidoreductase</keyword>
<keyword evidence="4" id="KW-1185">Reference proteome</keyword>
<comment type="similarity">
    <text evidence="1">Belongs to the ribonucleoside diphosphate reductase large chain family.</text>
</comment>
<dbReference type="EMBL" id="MT234342">
    <property type="protein sequence ID" value="QIW87828.1"/>
    <property type="molecule type" value="Genomic_DNA"/>
</dbReference>
<evidence type="ECO:0000259" key="2">
    <source>
        <dbReference type="Pfam" id="PF02867"/>
    </source>
</evidence>
<accession>A0A858MT92</accession>
<dbReference type="PANTHER" id="PTHR11573">
    <property type="entry name" value="RIBONUCLEOSIDE-DIPHOSPHATE REDUCTASE LARGE CHAIN"/>
    <property type="match status" value="1"/>
</dbReference>
<dbReference type="PANTHER" id="PTHR11573:SF6">
    <property type="entry name" value="RIBONUCLEOSIDE-DIPHOSPHATE REDUCTASE LARGE SUBUNIT"/>
    <property type="match status" value="1"/>
</dbReference>
<dbReference type="InterPro" id="IPR000788">
    <property type="entry name" value="RNR_lg_C"/>
</dbReference>
<protein>
    <submittedName>
        <fullName evidence="3">Ribonucleotide reductase of class Ia (Aerobic), alpha subunit</fullName>
        <ecNumber evidence="3">1.17.4.1</ecNumber>
    </submittedName>
</protein>
<gene>
    <name evidence="3" type="ORF">Ab1vBOLIVR5_gp180</name>
</gene>
<feature type="domain" description="Ribonucleotide reductase large subunit C-terminal" evidence="2">
    <location>
        <begin position="406"/>
        <end position="553"/>
    </location>
</feature>
<feature type="domain" description="Ribonucleotide reductase large subunit C-terminal" evidence="2">
    <location>
        <begin position="218"/>
        <end position="397"/>
    </location>
</feature>
<dbReference type="SUPFAM" id="SSF51998">
    <property type="entry name" value="PFL-like glycyl radical enzymes"/>
    <property type="match status" value="1"/>
</dbReference>
<feature type="domain" description="Ribonucleotide reductase large subunit C-terminal" evidence="2">
    <location>
        <begin position="89"/>
        <end position="210"/>
    </location>
</feature>
<sequence length="606" mass="68471">MTDINQLLDPNRPDWVWVTDDTNRFLSGGYLEDGETVQKRFEDIGLMVEDRMGEPGLAEQFIHAGARGWFSPSSPVWASAARKTGLPISCNNSNFGDSIEQFADKLAEMMVMTKHGAGTSAWIGDMRQRGSVISTGGIALGPSHYSPMIESVVKTTSQKGYRRGSWAAYFPVFHPDAPELIERFQNDNDADLGDTPFGVTIPDWWFERVISYALEGKKEYEPEARMWLTLLKKKIETGYPYFIYHDNANNYSPEIFQLLGLAILGSNLCTEIFLPSNAKESFVCNLSSENLLYWREFRDKGLHTLGIKVLDAVMSEYIEKTASIKHMEAANRFAVRHRAVGLGILGLHSLYQREGLAFASAGAYDLNKTIFREMDAETKQASLDLAEKLGPAPIFNEIEDYDGPKYRNSTRLAIAPTKSSCSIMGIHLSQGIQPFTNNVSLNRRAKGWYEFKNPFLEIELEKEGLNTEEVWDEIRFASGSVQTVEGLSKRVKDIYKTFREIDQEDLIIQAAHRQLWIDQGQSLNTSYNNDEKNIKISMDYIYGWRLGIKSSYYQNSKKLTLDANQESARNLHELKKARKNGEAKDEKIFVQNAADDFGVDCIACSA</sequence>
<evidence type="ECO:0000313" key="4">
    <source>
        <dbReference type="Proteomes" id="UP000671873"/>
    </source>
</evidence>
<dbReference type="Pfam" id="PF02867">
    <property type="entry name" value="Ribonuc_red_lgC"/>
    <property type="match status" value="3"/>
</dbReference>
<evidence type="ECO:0000313" key="3">
    <source>
        <dbReference type="EMBL" id="QIW87828.1"/>
    </source>
</evidence>
<dbReference type="GO" id="GO:0005524">
    <property type="term" value="F:ATP binding"/>
    <property type="evidence" value="ECO:0007669"/>
    <property type="project" value="TreeGrafter"/>
</dbReference>
<proteinExistence type="inferred from homology"/>
<dbReference type="Gene3D" id="3.20.70.20">
    <property type="match status" value="1"/>
</dbReference>
<dbReference type="PRINTS" id="PR01183">
    <property type="entry name" value="RIBORDTASEM1"/>
</dbReference>
<dbReference type="EC" id="1.17.4.1" evidence="3"/>
<evidence type="ECO:0000256" key="1">
    <source>
        <dbReference type="ARBA" id="ARBA00010406"/>
    </source>
</evidence>
<dbReference type="Proteomes" id="UP000671873">
    <property type="component" value="Segment"/>
</dbReference>
<dbReference type="GO" id="GO:0004748">
    <property type="term" value="F:ribonucleoside-diphosphate reductase activity, thioredoxin disulfide as acceptor"/>
    <property type="evidence" value="ECO:0007669"/>
    <property type="project" value="UniProtKB-EC"/>
</dbReference>
<dbReference type="InterPro" id="IPR039718">
    <property type="entry name" value="Rrm1"/>
</dbReference>
<dbReference type="GO" id="GO:0009263">
    <property type="term" value="P:deoxyribonucleotide biosynthetic process"/>
    <property type="evidence" value="ECO:0007669"/>
    <property type="project" value="TreeGrafter"/>
</dbReference>
<name>A0A858MT92_9CAUD</name>